<comment type="caution">
    <text evidence="5">The sequence shown here is derived from an EMBL/GenBank/DDBJ whole genome shotgun (WGS) entry which is preliminary data.</text>
</comment>
<evidence type="ECO:0000256" key="2">
    <source>
        <dbReference type="ARBA" id="ARBA00023002"/>
    </source>
</evidence>
<dbReference type="PANTHER" id="PTHR43899">
    <property type="entry name" value="RH59310P"/>
    <property type="match status" value="1"/>
</dbReference>
<protein>
    <submittedName>
        <fullName evidence="5">SDR family NAD(P)-dependent oxidoreductase</fullName>
    </submittedName>
</protein>
<dbReference type="InterPro" id="IPR002347">
    <property type="entry name" value="SDR_fam"/>
</dbReference>
<accession>A0A4R9A224</accession>
<dbReference type="PRINTS" id="PR00081">
    <property type="entry name" value="GDHRDH"/>
</dbReference>
<evidence type="ECO:0000256" key="3">
    <source>
        <dbReference type="RuleBase" id="RU000363"/>
    </source>
</evidence>
<dbReference type="GO" id="GO:0016491">
    <property type="term" value="F:oxidoreductase activity"/>
    <property type="evidence" value="ECO:0007669"/>
    <property type="project" value="UniProtKB-KW"/>
</dbReference>
<dbReference type="EMBL" id="SOHE01000041">
    <property type="protein sequence ID" value="TFD50536.1"/>
    <property type="molecule type" value="Genomic_DNA"/>
</dbReference>
<dbReference type="SUPFAM" id="SSF51735">
    <property type="entry name" value="NAD(P)-binding Rossmann-fold domains"/>
    <property type="match status" value="1"/>
</dbReference>
<dbReference type="AlphaFoldDB" id="A0A4R9A224"/>
<dbReference type="PANTHER" id="PTHR43899:SF13">
    <property type="entry name" value="RH59310P"/>
    <property type="match status" value="1"/>
</dbReference>
<dbReference type="Gene3D" id="3.40.50.720">
    <property type="entry name" value="NAD(P)-binding Rossmann-like Domain"/>
    <property type="match status" value="1"/>
</dbReference>
<dbReference type="Pfam" id="PF00106">
    <property type="entry name" value="adh_short"/>
    <property type="match status" value="1"/>
</dbReference>
<feature type="domain" description="Ketoreductase" evidence="4">
    <location>
        <begin position="3"/>
        <end position="144"/>
    </location>
</feature>
<dbReference type="RefSeq" id="WP_134519211.1">
    <property type="nucleotide sequence ID" value="NZ_SOHE01000041.1"/>
</dbReference>
<proteinExistence type="inferred from homology"/>
<dbReference type="OrthoDB" id="9797538at2"/>
<dbReference type="PIRSF" id="PIRSF000126">
    <property type="entry name" value="11-beta-HSD1"/>
    <property type="match status" value="1"/>
</dbReference>
<dbReference type="InterPro" id="IPR057326">
    <property type="entry name" value="KR_dom"/>
</dbReference>
<keyword evidence="6" id="KW-1185">Reference proteome</keyword>
<sequence length="259" mass="26971">MNGLAVVTGASSGIGREYARRLASRGVDLIAVGRRQERLNELATEFPGVTVQTVIADLSTQEGIDKVIAAVGAQPVTLLINNAGVAHYKPFTELPRQQAVELVGVKVLAPTLLAGAIAPGMVARGTGQIVNVAGMIAFSAPATLEQVPLRRAVYASSLAYAVALSQTLQAELSPHGVHVQALLPGVVATEFHERQGLDLSAVPRMSAADVVTASLRGLELGETVTAPGVEHNELLQNVFTADLAAFGAQSPQLAARYRS</sequence>
<gene>
    <name evidence="5" type="ORF">E3T55_08935</name>
</gene>
<organism evidence="5 6">
    <name type="scientific">Cryobacterium frigoriphilum</name>
    <dbReference type="NCBI Taxonomy" id="1259150"/>
    <lineage>
        <taxon>Bacteria</taxon>
        <taxon>Bacillati</taxon>
        <taxon>Actinomycetota</taxon>
        <taxon>Actinomycetes</taxon>
        <taxon>Micrococcales</taxon>
        <taxon>Microbacteriaceae</taxon>
        <taxon>Cryobacterium</taxon>
    </lineage>
</organism>
<evidence type="ECO:0000259" key="4">
    <source>
        <dbReference type="SMART" id="SM00822"/>
    </source>
</evidence>
<keyword evidence="2" id="KW-0560">Oxidoreductase</keyword>
<dbReference type="SMART" id="SM00822">
    <property type="entry name" value="PKS_KR"/>
    <property type="match status" value="1"/>
</dbReference>
<dbReference type="Proteomes" id="UP000297447">
    <property type="component" value="Unassembled WGS sequence"/>
</dbReference>
<evidence type="ECO:0000313" key="6">
    <source>
        <dbReference type="Proteomes" id="UP000297447"/>
    </source>
</evidence>
<evidence type="ECO:0000313" key="5">
    <source>
        <dbReference type="EMBL" id="TFD50536.1"/>
    </source>
</evidence>
<reference evidence="5 6" key="1">
    <citation type="submission" date="2019-03" db="EMBL/GenBank/DDBJ databases">
        <title>Genomics of glacier-inhabiting Cryobacterium strains.</title>
        <authorList>
            <person name="Liu Q."/>
            <person name="Xin Y.-H."/>
        </authorList>
    </citation>
    <scope>NUCLEOTIDE SEQUENCE [LARGE SCALE GENOMIC DNA]</scope>
    <source>
        <strain evidence="5 6">Hh14</strain>
    </source>
</reference>
<evidence type="ECO:0000256" key="1">
    <source>
        <dbReference type="ARBA" id="ARBA00006484"/>
    </source>
</evidence>
<dbReference type="PRINTS" id="PR00080">
    <property type="entry name" value="SDRFAMILY"/>
</dbReference>
<comment type="similarity">
    <text evidence="1 3">Belongs to the short-chain dehydrogenases/reductases (SDR) family.</text>
</comment>
<name>A0A4R9A224_9MICO</name>
<dbReference type="InterPro" id="IPR051019">
    <property type="entry name" value="VLCFA-Steroid_DH"/>
</dbReference>
<dbReference type="InterPro" id="IPR036291">
    <property type="entry name" value="NAD(P)-bd_dom_sf"/>
</dbReference>